<evidence type="ECO:0000313" key="6">
    <source>
        <dbReference type="EMBL" id="MBE7940987.1"/>
    </source>
</evidence>
<keyword evidence="2 4" id="KW-1133">Transmembrane helix</keyword>
<dbReference type="PANTHER" id="PTHR23537:SF1">
    <property type="entry name" value="SUGAR TRANSPORTER"/>
    <property type="match status" value="1"/>
</dbReference>
<feature type="domain" description="Major facilitator superfamily (MFS) profile" evidence="5">
    <location>
        <begin position="13"/>
        <end position="403"/>
    </location>
</feature>
<dbReference type="InterPro" id="IPR010645">
    <property type="entry name" value="MFS_4"/>
</dbReference>
<keyword evidence="7" id="KW-1185">Reference proteome</keyword>
<comment type="caution">
    <text evidence="6">The sequence shown here is derived from an EMBL/GenBank/DDBJ whole genome shotgun (WGS) entry which is preliminary data.</text>
</comment>
<evidence type="ECO:0000313" key="7">
    <source>
        <dbReference type="Proteomes" id="UP000715965"/>
    </source>
</evidence>
<feature type="transmembrane region" description="Helical" evidence="4">
    <location>
        <begin position="262"/>
        <end position="279"/>
    </location>
</feature>
<feature type="transmembrane region" description="Helical" evidence="4">
    <location>
        <begin position="291"/>
        <end position="308"/>
    </location>
</feature>
<feature type="transmembrane region" description="Helical" evidence="4">
    <location>
        <begin position="314"/>
        <end position="336"/>
    </location>
</feature>
<evidence type="ECO:0000259" key="5">
    <source>
        <dbReference type="PROSITE" id="PS50850"/>
    </source>
</evidence>
<evidence type="ECO:0000256" key="3">
    <source>
        <dbReference type="ARBA" id="ARBA00023136"/>
    </source>
</evidence>
<feature type="transmembrane region" description="Helical" evidence="4">
    <location>
        <begin position="83"/>
        <end position="102"/>
    </location>
</feature>
<feature type="transmembrane region" description="Helical" evidence="4">
    <location>
        <begin position="142"/>
        <end position="166"/>
    </location>
</feature>
<feature type="transmembrane region" description="Helical" evidence="4">
    <location>
        <begin position="47"/>
        <end position="71"/>
    </location>
</feature>
<dbReference type="InterPro" id="IPR020846">
    <property type="entry name" value="MFS_dom"/>
</dbReference>
<keyword evidence="3 4" id="KW-0472">Membrane</keyword>
<keyword evidence="1 4" id="KW-0812">Transmembrane</keyword>
<dbReference type="InterPro" id="IPR036259">
    <property type="entry name" value="MFS_trans_sf"/>
</dbReference>
<feature type="transmembrane region" description="Helical" evidence="4">
    <location>
        <begin position="178"/>
        <end position="199"/>
    </location>
</feature>
<feature type="transmembrane region" description="Helical" evidence="4">
    <location>
        <begin position="12"/>
        <end position="35"/>
    </location>
</feature>
<dbReference type="PROSITE" id="PS50850">
    <property type="entry name" value="MFS"/>
    <property type="match status" value="1"/>
</dbReference>
<evidence type="ECO:0000256" key="1">
    <source>
        <dbReference type="ARBA" id="ARBA00022692"/>
    </source>
</evidence>
<dbReference type="Pfam" id="PF06779">
    <property type="entry name" value="MFS_4"/>
    <property type="match status" value="1"/>
</dbReference>
<evidence type="ECO:0000256" key="2">
    <source>
        <dbReference type="ARBA" id="ARBA00022989"/>
    </source>
</evidence>
<dbReference type="Proteomes" id="UP000715965">
    <property type="component" value="Unassembled WGS sequence"/>
</dbReference>
<accession>A0ABR9SFY9</accession>
<feature type="transmembrane region" description="Helical" evidence="4">
    <location>
        <begin position="220"/>
        <end position="242"/>
    </location>
</feature>
<feature type="transmembrane region" description="Helical" evidence="4">
    <location>
        <begin position="377"/>
        <end position="396"/>
    </location>
</feature>
<organism evidence="6 7">
    <name type="scientific">Ramlibacter aquaticus</name>
    <dbReference type="NCBI Taxonomy" id="2780094"/>
    <lineage>
        <taxon>Bacteria</taxon>
        <taxon>Pseudomonadati</taxon>
        <taxon>Pseudomonadota</taxon>
        <taxon>Betaproteobacteria</taxon>
        <taxon>Burkholderiales</taxon>
        <taxon>Comamonadaceae</taxon>
        <taxon>Ramlibacter</taxon>
    </lineage>
</organism>
<feature type="transmembrane region" description="Helical" evidence="4">
    <location>
        <begin position="348"/>
        <end position="371"/>
    </location>
</feature>
<gene>
    <name evidence="6" type="ORF">IM725_10435</name>
</gene>
<evidence type="ECO:0000256" key="4">
    <source>
        <dbReference type="SAM" id="Phobius"/>
    </source>
</evidence>
<dbReference type="SUPFAM" id="SSF103473">
    <property type="entry name" value="MFS general substrate transporter"/>
    <property type="match status" value="1"/>
</dbReference>
<name>A0ABR9SFY9_9BURK</name>
<dbReference type="RefSeq" id="WP_193780531.1">
    <property type="nucleotide sequence ID" value="NZ_JADDOJ010000036.1"/>
</dbReference>
<protein>
    <submittedName>
        <fullName evidence="6">YbfB/YjiJ family MFS transporter</fullName>
    </submittedName>
</protein>
<dbReference type="EMBL" id="JADDOJ010000036">
    <property type="protein sequence ID" value="MBE7940987.1"/>
    <property type="molecule type" value="Genomic_DNA"/>
</dbReference>
<dbReference type="Gene3D" id="1.20.1250.20">
    <property type="entry name" value="MFS general substrate transporter like domains"/>
    <property type="match status" value="2"/>
</dbReference>
<reference evidence="6 7" key="1">
    <citation type="submission" date="2020-10" db="EMBL/GenBank/DDBJ databases">
        <title>Draft genome of Ramlibacter aquaticus LMG 30558.</title>
        <authorList>
            <person name="Props R."/>
        </authorList>
    </citation>
    <scope>NUCLEOTIDE SEQUENCE [LARGE SCALE GENOMIC DNA]</scope>
    <source>
        <strain evidence="6 7">LMG 30558</strain>
    </source>
</reference>
<feature type="transmembrane region" description="Helical" evidence="4">
    <location>
        <begin position="108"/>
        <end position="130"/>
    </location>
</feature>
<proteinExistence type="predicted"/>
<sequence length="406" mass="41612">MPELRSPARPPSPVLLALVLSLGAAVSLGITRFAYGLLLPPMRADLQWSYTLAGAMNTGNALGYLLGALATPRLMARFGPSRVLLAGAALSSLFMGLSGFFTDAGLLLVQRVLAGMASALLFIAGGLMAARLGAVQPARSGFLLGLFYGGTGLGIALSALLVPALLQAAAGRPHGWAWAWWALSLACFAATLALAWPAAQLPRIAPPPAAAAAGQPAPRLAWRGFGFGLAGYALFGVGYIGYMTFVIALLREQGVAPARITLFYALLGVATIASSRIWARLLDRARGGGALALLNALLGAATLVPALTARWEAVLVSGLLFGGVFLSVVASTTALVRHNLPPAQWAGGISAFTIVFAAGQIVGPTVVGWIADGPGGLARGLVFSAGALWLGALLAWRQRPLAPPQA</sequence>
<dbReference type="PANTHER" id="PTHR23537">
    <property type="match status" value="1"/>
</dbReference>